<accession>A0A1H8FE53</accession>
<feature type="compositionally biased region" description="Basic and acidic residues" evidence="1">
    <location>
        <begin position="94"/>
        <end position="106"/>
    </location>
</feature>
<dbReference type="STRING" id="1173111.SAMN05444955_108131"/>
<dbReference type="AlphaFoldDB" id="A0A1H8FE53"/>
<dbReference type="GO" id="GO:0016787">
    <property type="term" value="F:hydrolase activity"/>
    <property type="evidence" value="ECO:0007669"/>
    <property type="project" value="UniProtKB-KW"/>
</dbReference>
<keyword evidence="3" id="KW-1185">Reference proteome</keyword>
<keyword evidence="2" id="KW-0378">Hydrolase</keyword>
<name>A0A1H8FE53_9BACL</name>
<evidence type="ECO:0000313" key="2">
    <source>
        <dbReference type="EMBL" id="SEN29467.1"/>
    </source>
</evidence>
<evidence type="ECO:0000256" key="1">
    <source>
        <dbReference type="SAM" id="MobiDB-lite"/>
    </source>
</evidence>
<dbReference type="OrthoDB" id="9810101at2"/>
<dbReference type="Proteomes" id="UP000199695">
    <property type="component" value="Unassembled WGS sequence"/>
</dbReference>
<protein>
    <submittedName>
        <fullName evidence="2">Predicted phosphohydrolase, Cof family, HAD superfamily</fullName>
    </submittedName>
</protein>
<dbReference type="InterPro" id="IPR023292">
    <property type="entry name" value="NTP_PyroPHydrolase-like_dom_sf"/>
</dbReference>
<sequence>MDKAWLKVKQFHSRFDVPWRETPELLAQDRVQKRFNWMLEELQEFKEAQTVEDQADAMIDTIYLALGTLVEMGVRPGKLFDIVHEANMSKCWEDGKPRYRESDGKVIKPPTWQDPKPRISREIERQKRNIPSVGTNEK</sequence>
<dbReference type="Pfam" id="PF01503">
    <property type="entry name" value="PRA-PH"/>
    <property type="match status" value="1"/>
</dbReference>
<dbReference type="RefSeq" id="WP_089968647.1">
    <property type="nucleotide sequence ID" value="NZ_FOCQ01000008.1"/>
</dbReference>
<proteinExistence type="predicted"/>
<dbReference type="Gene3D" id="1.10.3420.10">
    <property type="entry name" value="putative ntp pyrophosphohydrolase like domain"/>
    <property type="match status" value="1"/>
</dbReference>
<evidence type="ECO:0000313" key="3">
    <source>
        <dbReference type="Proteomes" id="UP000199695"/>
    </source>
</evidence>
<gene>
    <name evidence="2" type="ORF">SAMN05444955_108131</name>
</gene>
<reference evidence="2 3" key="1">
    <citation type="submission" date="2016-10" db="EMBL/GenBank/DDBJ databases">
        <authorList>
            <person name="de Groot N.N."/>
        </authorList>
    </citation>
    <scope>NUCLEOTIDE SEQUENCE [LARGE SCALE GENOMIC DNA]</scope>
    <source>
        <strain evidence="2 3">DSM 46701</strain>
    </source>
</reference>
<feature type="region of interest" description="Disordered" evidence="1">
    <location>
        <begin position="94"/>
        <end position="138"/>
    </location>
</feature>
<organism evidence="2 3">
    <name type="scientific">Lihuaxuella thermophila</name>
    <dbReference type="NCBI Taxonomy" id="1173111"/>
    <lineage>
        <taxon>Bacteria</taxon>
        <taxon>Bacillati</taxon>
        <taxon>Bacillota</taxon>
        <taxon>Bacilli</taxon>
        <taxon>Bacillales</taxon>
        <taxon>Thermoactinomycetaceae</taxon>
        <taxon>Lihuaxuella</taxon>
    </lineage>
</organism>
<feature type="compositionally biased region" description="Basic and acidic residues" evidence="1">
    <location>
        <begin position="115"/>
        <end position="127"/>
    </location>
</feature>
<dbReference type="InterPro" id="IPR021130">
    <property type="entry name" value="PRib-ATP_PPHydrolase-like"/>
</dbReference>
<dbReference type="EMBL" id="FOCQ01000008">
    <property type="protein sequence ID" value="SEN29467.1"/>
    <property type="molecule type" value="Genomic_DNA"/>
</dbReference>